<feature type="domain" description="GFO/IDH/MocA-like oxidoreductase" evidence="4">
    <location>
        <begin position="129"/>
        <end position="263"/>
    </location>
</feature>
<evidence type="ECO:0000259" key="3">
    <source>
        <dbReference type="Pfam" id="PF01408"/>
    </source>
</evidence>
<evidence type="ECO:0000259" key="4">
    <source>
        <dbReference type="Pfam" id="PF22725"/>
    </source>
</evidence>
<dbReference type="Gene3D" id="3.40.50.720">
    <property type="entry name" value="NAD(P)-binding Rossmann-like Domain"/>
    <property type="match status" value="1"/>
</dbReference>
<dbReference type="PANTHER" id="PTHR43818">
    <property type="entry name" value="BCDNA.GH03377"/>
    <property type="match status" value="1"/>
</dbReference>
<evidence type="ECO:0000256" key="1">
    <source>
        <dbReference type="ARBA" id="ARBA00023002"/>
    </source>
</evidence>
<evidence type="ECO:0000313" key="5">
    <source>
        <dbReference type="EMBL" id="NMH78053.1"/>
    </source>
</evidence>
<accession>A0ABX1RFP9</accession>
<evidence type="ECO:0000256" key="2">
    <source>
        <dbReference type="SAM" id="MobiDB-lite"/>
    </source>
</evidence>
<feature type="domain" description="Gfo/Idh/MocA-like oxidoreductase N-terminal" evidence="3">
    <location>
        <begin position="5"/>
        <end position="114"/>
    </location>
</feature>
<dbReference type="SUPFAM" id="SSF55347">
    <property type="entry name" value="Glyceraldehyde-3-phosphate dehydrogenase-like, C-terminal domain"/>
    <property type="match status" value="1"/>
</dbReference>
<evidence type="ECO:0000313" key="6">
    <source>
        <dbReference type="Proteomes" id="UP001296706"/>
    </source>
</evidence>
<dbReference type="Proteomes" id="UP001296706">
    <property type="component" value="Unassembled WGS sequence"/>
</dbReference>
<dbReference type="Gene3D" id="3.30.360.10">
    <property type="entry name" value="Dihydrodipicolinate Reductase, domain 2"/>
    <property type="match status" value="1"/>
</dbReference>
<dbReference type="Pfam" id="PF22725">
    <property type="entry name" value="GFO_IDH_MocA_C3"/>
    <property type="match status" value="1"/>
</dbReference>
<gene>
    <name evidence="5" type="ORF">HF577_13285</name>
</gene>
<comment type="caution">
    <text evidence="5">The sequence shown here is derived from an EMBL/GenBank/DDBJ whole genome shotgun (WGS) entry which is preliminary data.</text>
</comment>
<sequence>MGEPLRIGVVGLGKISGAYLSTLGHLPGVQVTALADLDPARAAVAVQHAPGARACGVDELLTADDVDLVLNLTIPAAHAEVATTALRAGKHVYGEKPFALDLAQARAVLAAADGLRVGCAPDTVLGTGVQTARKAVADGLIGVPTAANATFTSPGHESWHPDPEFYYRPGGGPLFDMGPYYLTALVHLLGPVERVVAAAGRARTTRTIGSGARAGTEFAVEVDTHVSGVLVHTGGAITTLTTSFEVVASTQPRIEIHGTEGSLSVPDPNRFDGDVALRPRGADSWTVLAPSAGYVGAARGIGVLDLAVNHAAGRPHRASAEVAVHVLDVMETLLAAAHQRSGLQVSTSCERPAPVPLDAAADGESARLTDAPS</sequence>
<dbReference type="PANTHER" id="PTHR43818:SF11">
    <property type="entry name" value="BCDNA.GH03377"/>
    <property type="match status" value="1"/>
</dbReference>
<dbReference type="RefSeq" id="WP_169396129.1">
    <property type="nucleotide sequence ID" value="NZ_BAAAJH010000009.1"/>
</dbReference>
<dbReference type="InterPro" id="IPR050463">
    <property type="entry name" value="Gfo/Idh/MocA_oxidrdct_glycsds"/>
</dbReference>
<dbReference type="InterPro" id="IPR055170">
    <property type="entry name" value="GFO_IDH_MocA-like_dom"/>
</dbReference>
<reference evidence="5 6" key="1">
    <citation type="submission" date="2020-04" db="EMBL/GenBank/DDBJ databases">
        <authorList>
            <person name="Klaysubun C."/>
            <person name="Duangmal K."/>
            <person name="Lipun K."/>
        </authorList>
    </citation>
    <scope>NUCLEOTIDE SEQUENCE [LARGE SCALE GENOMIC DNA]</scope>
    <source>
        <strain evidence="5 6">JCM 11839</strain>
    </source>
</reference>
<dbReference type="InterPro" id="IPR000683">
    <property type="entry name" value="Gfo/Idh/MocA-like_OxRdtase_N"/>
</dbReference>
<proteinExistence type="predicted"/>
<keyword evidence="1" id="KW-0560">Oxidoreductase</keyword>
<keyword evidence="6" id="KW-1185">Reference proteome</keyword>
<dbReference type="InterPro" id="IPR036291">
    <property type="entry name" value="NAD(P)-bd_dom_sf"/>
</dbReference>
<dbReference type="Pfam" id="PF01408">
    <property type="entry name" value="GFO_IDH_MocA"/>
    <property type="match status" value="1"/>
</dbReference>
<organism evidence="5 6">
    <name type="scientific">Pseudonocardia xinjiangensis</name>
    <dbReference type="NCBI Taxonomy" id="75289"/>
    <lineage>
        <taxon>Bacteria</taxon>
        <taxon>Bacillati</taxon>
        <taxon>Actinomycetota</taxon>
        <taxon>Actinomycetes</taxon>
        <taxon>Pseudonocardiales</taxon>
        <taxon>Pseudonocardiaceae</taxon>
        <taxon>Pseudonocardia</taxon>
    </lineage>
</organism>
<name>A0ABX1RFP9_9PSEU</name>
<protein>
    <submittedName>
        <fullName evidence="5">Gfo/Idh/MocA family oxidoreductase</fullName>
    </submittedName>
</protein>
<dbReference type="SUPFAM" id="SSF51735">
    <property type="entry name" value="NAD(P)-binding Rossmann-fold domains"/>
    <property type="match status" value="1"/>
</dbReference>
<dbReference type="EMBL" id="JAAXKY010000035">
    <property type="protein sequence ID" value="NMH78053.1"/>
    <property type="molecule type" value="Genomic_DNA"/>
</dbReference>
<feature type="region of interest" description="Disordered" evidence="2">
    <location>
        <begin position="341"/>
        <end position="373"/>
    </location>
</feature>